<dbReference type="EMBL" id="RHHM01000002">
    <property type="protein sequence ID" value="RQM39561.1"/>
    <property type="molecule type" value="Genomic_DNA"/>
</dbReference>
<accession>A0A3N6SL61</accession>
<dbReference type="Proteomes" id="UP000279457">
    <property type="component" value="Unassembled WGS sequence"/>
</dbReference>
<reference evidence="1 2" key="1">
    <citation type="submission" date="2018-10" db="EMBL/GenBank/DDBJ databases">
        <title>Draft genome sequence for the type isolate of Erwinia psidii, agent causal of bacterial blight in guava (Psidium guajava) and wilt and die-back of Eucalyptus spp.</title>
        <authorList>
            <person name="Hermenegildo P.S."/>
            <person name="Santos S.A."/>
            <person name="Guimaraes L.M.S."/>
            <person name="Vidigal P.M.P."/>
            <person name="Pereira I.C."/>
            <person name="Badel J.L."/>
            <person name="Alfenas-Zerbini P."/>
            <person name="Ferreira M.A.S.V."/>
            <person name="Alfenas A.C."/>
        </authorList>
    </citation>
    <scope>NUCLEOTIDE SEQUENCE [LARGE SCALE GENOMIC DNA]</scope>
    <source>
        <strain evidence="1 2">IBSBF 435</strain>
    </source>
</reference>
<keyword evidence="1" id="KW-0238">DNA-binding</keyword>
<gene>
    <name evidence="1" type="ORF">EB241_03805</name>
</gene>
<dbReference type="GO" id="GO:0003677">
    <property type="term" value="F:DNA binding"/>
    <property type="evidence" value="ECO:0007669"/>
    <property type="project" value="UniProtKB-KW"/>
</dbReference>
<sequence>MNHSPLARPVTRWVDVVEHQQHLSPSQYQAFQRAIAQVKERLHLVLARPTAQRQGQFQLDEYVDSLHSDFINSDKDGVNHDVGHTAWWVTRYLADRLLELQQSEQRRG</sequence>
<name>A0A3N6SL61_9GAMM</name>
<dbReference type="AlphaFoldDB" id="A0A3N6SL61"/>
<evidence type="ECO:0000313" key="1">
    <source>
        <dbReference type="EMBL" id="RQM39561.1"/>
    </source>
</evidence>
<keyword evidence="2" id="KW-1185">Reference proteome</keyword>
<organism evidence="1 2">
    <name type="scientific">Erwinia psidii</name>
    <dbReference type="NCBI Taxonomy" id="69224"/>
    <lineage>
        <taxon>Bacteria</taxon>
        <taxon>Pseudomonadati</taxon>
        <taxon>Pseudomonadota</taxon>
        <taxon>Gammaproteobacteria</taxon>
        <taxon>Enterobacterales</taxon>
        <taxon>Erwiniaceae</taxon>
        <taxon>Erwinia</taxon>
    </lineage>
</organism>
<protein>
    <submittedName>
        <fullName evidence="1">DNA-binding protein</fullName>
    </submittedName>
</protein>
<proteinExistence type="predicted"/>
<dbReference type="RefSeq" id="WP_124231865.1">
    <property type="nucleotide sequence ID" value="NZ_RHHM01000002.1"/>
</dbReference>
<dbReference type="OrthoDB" id="7065008at2"/>
<comment type="caution">
    <text evidence="1">The sequence shown here is derived from an EMBL/GenBank/DDBJ whole genome shotgun (WGS) entry which is preliminary data.</text>
</comment>
<evidence type="ECO:0000313" key="2">
    <source>
        <dbReference type="Proteomes" id="UP000279457"/>
    </source>
</evidence>